<evidence type="ECO:0000259" key="3">
    <source>
        <dbReference type="SMART" id="SM00877"/>
    </source>
</evidence>
<dbReference type="Proteomes" id="UP000190285">
    <property type="component" value="Unassembled WGS sequence"/>
</dbReference>
<dbReference type="SMART" id="SM00877">
    <property type="entry name" value="BMC"/>
    <property type="match status" value="2"/>
</dbReference>
<dbReference type="AlphaFoldDB" id="A0A1T5MVN5"/>
<keyword evidence="2" id="KW-1283">Bacterial microcompartment</keyword>
<dbReference type="SUPFAM" id="SSF143414">
    <property type="entry name" value="CcmK-like"/>
    <property type="match status" value="2"/>
</dbReference>
<accession>A0A1T5MVN5</accession>
<evidence type="ECO:0000313" key="5">
    <source>
        <dbReference type="Proteomes" id="UP000190285"/>
    </source>
</evidence>
<protein>
    <submittedName>
        <fullName evidence="4">Carboxysome shell and ethanolamine utilization microcompartment protein CcmL/EutN</fullName>
    </submittedName>
</protein>
<dbReference type="OrthoDB" id="9791973at2"/>
<dbReference type="InterPro" id="IPR000249">
    <property type="entry name" value="BMC_dom"/>
</dbReference>
<dbReference type="PANTHER" id="PTHR33941:SF11">
    <property type="entry name" value="BACTERIAL MICROCOMPARTMENT SHELL PROTEIN PDUJ"/>
    <property type="match status" value="1"/>
</dbReference>
<evidence type="ECO:0000256" key="2">
    <source>
        <dbReference type="ARBA" id="ARBA00024446"/>
    </source>
</evidence>
<comment type="subcellular location">
    <subcellularLocation>
        <location evidence="1">Bacterial microcompartment</location>
    </subcellularLocation>
</comment>
<feature type="domain" description="Bacterial microcompartment" evidence="3">
    <location>
        <begin position="95"/>
        <end position="173"/>
    </location>
</feature>
<dbReference type="Pfam" id="PF00936">
    <property type="entry name" value="BMC"/>
    <property type="match status" value="2"/>
</dbReference>
<organism evidence="4 5">
    <name type="scientific">Maledivibacter halophilus</name>
    <dbReference type="NCBI Taxonomy" id="36842"/>
    <lineage>
        <taxon>Bacteria</taxon>
        <taxon>Bacillati</taxon>
        <taxon>Bacillota</taxon>
        <taxon>Clostridia</taxon>
        <taxon>Peptostreptococcales</taxon>
        <taxon>Caminicellaceae</taxon>
        <taxon>Maledivibacter</taxon>
    </lineage>
</organism>
<dbReference type="InterPro" id="IPR050575">
    <property type="entry name" value="BMC_shell"/>
</dbReference>
<dbReference type="Gene3D" id="3.30.70.1710">
    <property type="match status" value="2"/>
</dbReference>
<dbReference type="InterPro" id="IPR037233">
    <property type="entry name" value="CcmK-like_sf"/>
</dbReference>
<sequence length="181" mass="19480">MKSSLGLIEVSSIPKGIAILDNIIKKVEVDVLKARSICPGKYMILVGGNTSCIRMAVDAANKLGQRFIIKSNVINNLNSQVLSAIKGNIKPQNINALGIIETKNAISSILIADMVWDASEVEIIKIKLGNGVGGKGILAFTGDIASVKNAMEYYKYKKEVHKAIIDQEIITSPNITTINSI</sequence>
<evidence type="ECO:0000313" key="4">
    <source>
        <dbReference type="EMBL" id="SKC91918.1"/>
    </source>
</evidence>
<dbReference type="RefSeq" id="WP_079495966.1">
    <property type="nucleotide sequence ID" value="NZ_FUZT01000026.1"/>
</dbReference>
<dbReference type="STRING" id="36842.SAMN02194393_05405"/>
<dbReference type="PIRSF" id="PIRSF034834">
    <property type="entry name" value="PduT"/>
    <property type="match status" value="1"/>
</dbReference>
<dbReference type="PANTHER" id="PTHR33941">
    <property type="entry name" value="PROPANEDIOL UTILIZATION PROTEIN PDUA"/>
    <property type="match status" value="1"/>
</dbReference>
<name>A0A1T5MVN5_9FIRM</name>
<reference evidence="5" key="1">
    <citation type="submission" date="2017-02" db="EMBL/GenBank/DDBJ databases">
        <authorList>
            <person name="Varghese N."/>
            <person name="Submissions S."/>
        </authorList>
    </citation>
    <scope>NUCLEOTIDE SEQUENCE [LARGE SCALE GENOMIC DNA]</scope>
    <source>
        <strain evidence="5">M1</strain>
    </source>
</reference>
<gene>
    <name evidence="4" type="ORF">SAMN02194393_05405</name>
</gene>
<evidence type="ECO:0000256" key="1">
    <source>
        <dbReference type="ARBA" id="ARBA00024322"/>
    </source>
</evidence>
<keyword evidence="5" id="KW-1185">Reference proteome</keyword>
<proteinExistence type="predicted"/>
<dbReference type="EMBL" id="FUZT01000026">
    <property type="protein sequence ID" value="SKC91918.1"/>
    <property type="molecule type" value="Genomic_DNA"/>
</dbReference>
<dbReference type="InterPro" id="IPR011238">
    <property type="entry name" value="Micro_shell_prot_PduT"/>
</dbReference>
<feature type="domain" description="Bacterial microcompartment" evidence="3">
    <location>
        <begin position="3"/>
        <end position="77"/>
    </location>
</feature>
<dbReference type="GO" id="GO:0031469">
    <property type="term" value="C:bacterial microcompartment"/>
    <property type="evidence" value="ECO:0007669"/>
    <property type="project" value="UniProtKB-SubCell"/>
</dbReference>